<evidence type="ECO:0000313" key="10">
    <source>
        <dbReference type="Proteomes" id="UP000034072"/>
    </source>
</evidence>
<keyword evidence="3" id="KW-0227">DNA damage</keyword>
<keyword evidence="1" id="KW-0004">4Fe-4S</keyword>
<dbReference type="AlphaFoldDB" id="A0A0G0QI23"/>
<evidence type="ECO:0000259" key="8">
    <source>
        <dbReference type="SMART" id="SM00986"/>
    </source>
</evidence>
<evidence type="ECO:0000256" key="2">
    <source>
        <dbReference type="ARBA" id="ARBA00022723"/>
    </source>
</evidence>
<evidence type="ECO:0000313" key="9">
    <source>
        <dbReference type="EMBL" id="KKR39773.1"/>
    </source>
</evidence>
<dbReference type="InterPro" id="IPR005122">
    <property type="entry name" value="Uracil-DNA_glycosylase-like"/>
</dbReference>
<dbReference type="SUPFAM" id="SSF52141">
    <property type="entry name" value="Uracil-DNA glycosylase-like"/>
    <property type="match status" value="1"/>
</dbReference>
<name>A0A0G0QI23_9BACT</name>
<evidence type="ECO:0000256" key="6">
    <source>
        <dbReference type="ARBA" id="ARBA00023014"/>
    </source>
</evidence>
<keyword evidence="4" id="KW-0378">Hydrolase</keyword>
<dbReference type="SMART" id="SM00986">
    <property type="entry name" value="UDG"/>
    <property type="match status" value="1"/>
</dbReference>
<dbReference type="EMBL" id="LBXZ01000013">
    <property type="protein sequence ID" value="KKR39773.1"/>
    <property type="molecule type" value="Genomic_DNA"/>
</dbReference>
<dbReference type="PANTHER" id="PTHR33693">
    <property type="entry name" value="TYPE-5 URACIL-DNA GLYCOSYLASE"/>
    <property type="match status" value="1"/>
</dbReference>
<dbReference type="SMART" id="SM00987">
    <property type="entry name" value="UreE_C"/>
    <property type="match status" value="1"/>
</dbReference>
<dbReference type="Pfam" id="PF03167">
    <property type="entry name" value="UDG"/>
    <property type="match status" value="1"/>
</dbReference>
<evidence type="ECO:0000256" key="1">
    <source>
        <dbReference type="ARBA" id="ARBA00022485"/>
    </source>
</evidence>
<keyword evidence="6" id="KW-0411">Iron-sulfur</keyword>
<keyword evidence="7" id="KW-0234">DNA repair</keyword>
<organism evidence="9 10">
    <name type="scientific">Candidatus Yanofskybacteria bacterium GW2011_GWE2_40_11</name>
    <dbReference type="NCBI Taxonomy" id="1619033"/>
    <lineage>
        <taxon>Bacteria</taxon>
        <taxon>Candidatus Yanofskyibacteriota</taxon>
    </lineage>
</organism>
<dbReference type="GO" id="GO:0006281">
    <property type="term" value="P:DNA repair"/>
    <property type="evidence" value="ECO:0007669"/>
    <property type="project" value="UniProtKB-KW"/>
</dbReference>
<dbReference type="GO" id="GO:0046872">
    <property type="term" value="F:metal ion binding"/>
    <property type="evidence" value="ECO:0007669"/>
    <property type="project" value="UniProtKB-KW"/>
</dbReference>
<gene>
    <name evidence="9" type="ORF">UT75_C0013G0010</name>
</gene>
<accession>A0A0G0QI23</accession>
<reference evidence="9 10" key="1">
    <citation type="journal article" date="2015" name="Nature">
        <title>rRNA introns, odd ribosomes, and small enigmatic genomes across a large radiation of phyla.</title>
        <authorList>
            <person name="Brown C.T."/>
            <person name="Hug L.A."/>
            <person name="Thomas B.C."/>
            <person name="Sharon I."/>
            <person name="Castelle C.J."/>
            <person name="Singh A."/>
            <person name="Wilkins M.J."/>
            <person name="Williams K.H."/>
            <person name="Banfield J.F."/>
        </authorList>
    </citation>
    <scope>NUCLEOTIDE SEQUENCE [LARGE SCALE GENOMIC DNA]</scope>
</reference>
<dbReference type="CDD" id="cd10030">
    <property type="entry name" value="UDG-F4_TTUDGA_SPO1dp_like"/>
    <property type="match status" value="1"/>
</dbReference>
<dbReference type="GO" id="GO:0051539">
    <property type="term" value="F:4 iron, 4 sulfur cluster binding"/>
    <property type="evidence" value="ECO:0007669"/>
    <property type="project" value="UniProtKB-KW"/>
</dbReference>
<dbReference type="Gene3D" id="3.40.470.10">
    <property type="entry name" value="Uracil-DNA glycosylase-like domain"/>
    <property type="match status" value="1"/>
</dbReference>
<feature type="domain" description="Uracil-DNA glycosylase-like" evidence="8">
    <location>
        <begin position="25"/>
        <end position="165"/>
    </location>
</feature>
<evidence type="ECO:0000256" key="4">
    <source>
        <dbReference type="ARBA" id="ARBA00022801"/>
    </source>
</evidence>
<proteinExistence type="predicted"/>
<evidence type="ECO:0000256" key="5">
    <source>
        <dbReference type="ARBA" id="ARBA00023004"/>
    </source>
</evidence>
<dbReference type="PANTHER" id="PTHR33693:SF1">
    <property type="entry name" value="TYPE-4 URACIL-DNA GLYCOSYLASE"/>
    <property type="match status" value="1"/>
</dbReference>
<comment type="caution">
    <text evidence="9">The sequence shown here is derived from an EMBL/GenBank/DDBJ whole genome shotgun (WGS) entry which is preliminary data.</text>
</comment>
<keyword evidence="5" id="KW-0408">Iron</keyword>
<evidence type="ECO:0000256" key="3">
    <source>
        <dbReference type="ARBA" id="ARBA00022763"/>
    </source>
</evidence>
<dbReference type="InterPro" id="IPR051536">
    <property type="entry name" value="UDG_Type-4/5"/>
</dbReference>
<protein>
    <submittedName>
        <fullName evidence="9">Phage spo1 DNA polymerase-related protein</fullName>
    </submittedName>
</protein>
<dbReference type="Proteomes" id="UP000034072">
    <property type="component" value="Unassembled WGS sequence"/>
</dbReference>
<dbReference type="GO" id="GO:0097506">
    <property type="term" value="F:deaminated base DNA N-glycosylase activity"/>
    <property type="evidence" value="ECO:0007669"/>
    <property type="project" value="UniProtKB-ARBA"/>
</dbReference>
<dbReference type="InterPro" id="IPR036895">
    <property type="entry name" value="Uracil-DNA_glycosylase-like_sf"/>
</dbReference>
<sequence length="186" mass="20536">MSTKFSLNQVNTAIKKKFQGKKLIFGKGDIGSNIVFVCEIPGEEEHRDNKPIAGESEKLLNQLLKAAGIDKKKVYMTNVVKYSATVDKALTSKELKANGPFLKEEIKTVGPKIVVTLGNTALNGLGVRLPLHNIHGRTLNFGSYELLPTFHPESALKDSSVRVLLQNDINKLKDLIAHDKEFPQEA</sequence>
<keyword evidence="2" id="KW-0479">Metal-binding</keyword>
<evidence type="ECO:0000256" key="7">
    <source>
        <dbReference type="ARBA" id="ARBA00023204"/>
    </source>
</evidence>